<evidence type="ECO:0000313" key="10">
    <source>
        <dbReference type="Proteomes" id="UP000095282"/>
    </source>
</evidence>
<dbReference type="InterPro" id="IPR006988">
    <property type="entry name" value="Nab_N"/>
</dbReference>
<dbReference type="InterPro" id="IPR006989">
    <property type="entry name" value="NAB_co-repressor_dom"/>
</dbReference>
<dbReference type="InterPro" id="IPR039040">
    <property type="entry name" value="NAB_fam"/>
</dbReference>
<keyword evidence="6" id="KW-0539">Nucleus</keyword>
<comment type="similarity">
    <text evidence="2">Belongs to the NAB family.</text>
</comment>
<dbReference type="WBParaSite" id="Csp11.Scaffold629.g8958.t1">
    <property type="protein sequence ID" value="Csp11.Scaffold629.g8958.t1"/>
    <property type="gene ID" value="Csp11.Scaffold629.g8958"/>
</dbReference>
<dbReference type="Pfam" id="PF04905">
    <property type="entry name" value="NCD2"/>
    <property type="match status" value="1"/>
</dbReference>
<feature type="region of interest" description="Disordered" evidence="7">
    <location>
        <begin position="53"/>
        <end position="86"/>
    </location>
</feature>
<feature type="compositionally biased region" description="Low complexity" evidence="7">
    <location>
        <begin position="276"/>
        <end position="286"/>
    </location>
</feature>
<dbReference type="GO" id="GO:0003712">
    <property type="term" value="F:transcription coregulator activity"/>
    <property type="evidence" value="ECO:0007669"/>
    <property type="project" value="InterPro"/>
</dbReference>
<evidence type="ECO:0000259" key="8">
    <source>
        <dbReference type="Pfam" id="PF04904"/>
    </source>
</evidence>
<dbReference type="Proteomes" id="UP000095282">
    <property type="component" value="Unplaced"/>
</dbReference>
<feature type="compositionally biased region" description="Low complexity" evidence="7">
    <location>
        <begin position="53"/>
        <end position="69"/>
    </location>
</feature>
<keyword evidence="10" id="KW-1185">Reference proteome</keyword>
<feature type="domain" description="Nab N-terminal" evidence="8">
    <location>
        <begin position="86"/>
        <end position="164"/>
    </location>
</feature>
<feature type="compositionally biased region" description="Low complexity" evidence="7">
    <location>
        <begin position="223"/>
        <end position="241"/>
    </location>
</feature>
<dbReference type="GO" id="GO:0045892">
    <property type="term" value="P:negative regulation of DNA-templated transcription"/>
    <property type="evidence" value="ECO:0007669"/>
    <property type="project" value="InterPro"/>
</dbReference>
<feature type="region of interest" description="Disordered" evidence="7">
    <location>
        <begin position="218"/>
        <end position="241"/>
    </location>
</feature>
<evidence type="ECO:0000256" key="1">
    <source>
        <dbReference type="ARBA" id="ARBA00004123"/>
    </source>
</evidence>
<dbReference type="PANTHER" id="PTHR12623:SF10">
    <property type="entry name" value="NGFI-A-BINDING PROTEIN HOMOLOG"/>
    <property type="match status" value="1"/>
</dbReference>
<evidence type="ECO:0000259" key="9">
    <source>
        <dbReference type="Pfam" id="PF04905"/>
    </source>
</evidence>
<feature type="region of interest" description="Disordered" evidence="7">
    <location>
        <begin position="509"/>
        <end position="554"/>
    </location>
</feature>
<dbReference type="PANTHER" id="PTHR12623">
    <property type="entry name" value="NGFI-A BINDING PROTEIN"/>
    <property type="match status" value="1"/>
</dbReference>
<dbReference type="Pfam" id="PF04904">
    <property type="entry name" value="SAM_NCD1"/>
    <property type="match status" value="1"/>
</dbReference>
<evidence type="ECO:0000313" key="11">
    <source>
        <dbReference type="WBParaSite" id="Csp11.Scaffold629.g8958.t1"/>
    </source>
</evidence>
<organism evidence="10 11">
    <name type="scientific">Caenorhabditis tropicalis</name>
    <dbReference type="NCBI Taxonomy" id="1561998"/>
    <lineage>
        <taxon>Eukaryota</taxon>
        <taxon>Metazoa</taxon>
        <taxon>Ecdysozoa</taxon>
        <taxon>Nematoda</taxon>
        <taxon>Chromadorea</taxon>
        <taxon>Rhabditida</taxon>
        <taxon>Rhabditina</taxon>
        <taxon>Rhabditomorpha</taxon>
        <taxon>Rhabditoidea</taxon>
        <taxon>Rhabditidae</taxon>
        <taxon>Peloderinae</taxon>
        <taxon>Caenorhabditis</taxon>
    </lineage>
</organism>
<evidence type="ECO:0000256" key="4">
    <source>
        <dbReference type="ARBA" id="ARBA00023015"/>
    </source>
</evidence>
<feature type="region of interest" description="Disordered" evidence="7">
    <location>
        <begin position="1"/>
        <end position="24"/>
    </location>
</feature>
<feature type="compositionally biased region" description="Polar residues" evidence="7">
    <location>
        <begin position="260"/>
        <end position="275"/>
    </location>
</feature>
<feature type="compositionally biased region" description="Low complexity" evidence="7">
    <location>
        <begin position="1"/>
        <end position="22"/>
    </location>
</feature>
<keyword evidence="3" id="KW-0678">Repressor</keyword>
<evidence type="ECO:0000256" key="6">
    <source>
        <dbReference type="ARBA" id="ARBA00023242"/>
    </source>
</evidence>
<dbReference type="FunFam" id="1.20.120.2010:FF:000001">
    <property type="entry name" value="NGFI-A-binding protein 1 isoform X1"/>
    <property type="match status" value="1"/>
</dbReference>
<protein>
    <submittedName>
        <fullName evidence="11">SAM domain-containing protein</fullName>
    </submittedName>
</protein>
<name>A0A1I7UG15_9PELO</name>
<feature type="domain" description="NAB co-repressor" evidence="9">
    <location>
        <begin position="389"/>
        <end position="512"/>
    </location>
</feature>
<keyword evidence="4" id="KW-0805">Transcription regulation</keyword>
<dbReference type="eggNOG" id="KOG3835">
    <property type="taxonomic scope" value="Eukaryota"/>
</dbReference>
<dbReference type="AlphaFoldDB" id="A0A1I7UG15"/>
<accession>A0A1I7UG15</accession>
<dbReference type="Gene3D" id="1.20.120.2010">
    <property type="entry name" value="NAB conserved domain 2"/>
    <property type="match status" value="1"/>
</dbReference>
<keyword evidence="5" id="KW-0804">Transcription</keyword>
<feature type="region of interest" description="Disordered" evidence="7">
    <location>
        <begin position="260"/>
        <end position="296"/>
    </location>
</feature>
<proteinExistence type="inferred from homology"/>
<dbReference type="InterPro" id="IPR038398">
    <property type="entry name" value="NCD2_sf"/>
</dbReference>
<evidence type="ECO:0000256" key="2">
    <source>
        <dbReference type="ARBA" id="ARBA00008864"/>
    </source>
</evidence>
<reference evidence="11" key="1">
    <citation type="submission" date="2016-11" db="UniProtKB">
        <authorList>
            <consortium name="WormBaseParasite"/>
        </authorList>
    </citation>
    <scope>IDENTIFICATION</scope>
</reference>
<dbReference type="STRING" id="1561998.A0A1I7UG15"/>
<comment type="subcellular location">
    <subcellularLocation>
        <location evidence="1">Nucleus</location>
    </subcellularLocation>
</comment>
<sequence>MPSSSSLSTSSVSTTTSSLATSKPATHHLESIFNTSTSSSSSPSILSSITASASSLSTPTVPPTSLSSLRQSSNADRPISPKPMPTPTTLSEWQLLAVLSKANLVQYYDVFIAQGGDDINQIMACEEREFLEIMNLVGMLSKPLHVRRMQRALTEYSQDRTAFNLAALQQIGPPPPLNYTPAGTDPMALLLPGIAAATSPNFPSLRFLTQLSSVASASTEKGTTPSETADTSSSSPSLNLNTTSNSVPLAIKFSNPLFESSVSNDQQQQHPRSILSSSSSTATSSSNPDFNSGNITVPSSRATANVFSGNSLGLNFSASSNPRNLIPSCSTSTPPIPIGSFGRPPISTQEKEGPSSPFLSGYGITYSNDFVALGDFDPNNPSQTESPILSPAQISRLAECALVASKNLPSLPPRLIQNKKRVSKEVIELLKCTPATPSLIDSFRKYSAIYGRFDTKRKPHKVLTLHETTVNEAAAQLCLLVPSLLTRRDELFPLARQIVKDAGYNYAKSRKRPCDPADLHSPISSPSNSPPPNESEFDEQPSSSSSGAFKEDEKAIPPEAWAALIDKMKNENPES</sequence>
<evidence type="ECO:0000256" key="7">
    <source>
        <dbReference type="SAM" id="MobiDB-lite"/>
    </source>
</evidence>
<evidence type="ECO:0000256" key="5">
    <source>
        <dbReference type="ARBA" id="ARBA00023163"/>
    </source>
</evidence>
<evidence type="ECO:0000256" key="3">
    <source>
        <dbReference type="ARBA" id="ARBA00022491"/>
    </source>
</evidence>
<feature type="compositionally biased region" description="Polar residues" evidence="7">
    <location>
        <begin position="287"/>
        <end position="296"/>
    </location>
</feature>
<dbReference type="GO" id="GO:0005634">
    <property type="term" value="C:nucleus"/>
    <property type="evidence" value="ECO:0007669"/>
    <property type="project" value="UniProtKB-SubCell"/>
</dbReference>